<dbReference type="InterPro" id="IPR009081">
    <property type="entry name" value="PP-bd_ACP"/>
</dbReference>
<dbReference type="AlphaFoldDB" id="A0A6S7C0E0"/>
<dbReference type="Pfam" id="PF00550">
    <property type="entry name" value="PP-binding"/>
    <property type="match status" value="1"/>
</dbReference>
<dbReference type="EMBL" id="CADIKM010000002">
    <property type="protein sequence ID" value="CAB3778438.1"/>
    <property type="molecule type" value="Genomic_DNA"/>
</dbReference>
<evidence type="ECO:0000313" key="3">
    <source>
        <dbReference type="Proteomes" id="UP000494115"/>
    </source>
</evidence>
<feature type="domain" description="Carrier" evidence="1">
    <location>
        <begin position="4"/>
        <end position="82"/>
    </location>
</feature>
<dbReference type="Gene3D" id="1.10.1200.10">
    <property type="entry name" value="ACP-like"/>
    <property type="match status" value="1"/>
</dbReference>
<keyword evidence="3" id="KW-1185">Reference proteome</keyword>
<evidence type="ECO:0000313" key="2">
    <source>
        <dbReference type="EMBL" id="CAB3778438.1"/>
    </source>
</evidence>
<organism evidence="2 3">
    <name type="scientific">Pararobbsia alpina</name>
    <dbReference type="NCBI Taxonomy" id="621374"/>
    <lineage>
        <taxon>Bacteria</taxon>
        <taxon>Pseudomonadati</taxon>
        <taxon>Pseudomonadota</taxon>
        <taxon>Betaproteobacteria</taxon>
        <taxon>Burkholderiales</taxon>
        <taxon>Burkholderiaceae</taxon>
        <taxon>Pararobbsia</taxon>
    </lineage>
</organism>
<dbReference type="InterPro" id="IPR036736">
    <property type="entry name" value="ACP-like_sf"/>
</dbReference>
<dbReference type="NCBIfam" id="NF005480">
    <property type="entry name" value="PRK07081.1"/>
    <property type="match status" value="1"/>
</dbReference>
<accession>A0A6S7C0E0</accession>
<gene>
    <name evidence="2" type="ORF">LMG28138_00477</name>
</gene>
<reference evidence="2 3" key="1">
    <citation type="submission" date="2020-04" db="EMBL/GenBank/DDBJ databases">
        <authorList>
            <person name="De Canck E."/>
        </authorList>
    </citation>
    <scope>NUCLEOTIDE SEQUENCE [LARGE SCALE GENOMIC DNA]</scope>
    <source>
        <strain evidence="2 3">LMG 28138</strain>
    </source>
</reference>
<protein>
    <recommendedName>
        <fullName evidence="1">Carrier domain-containing protein</fullName>
    </recommendedName>
</protein>
<dbReference type="RefSeq" id="WP_175103338.1">
    <property type="nucleotide sequence ID" value="NZ_CADIKM010000002.1"/>
</dbReference>
<evidence type="ECO:0000259" key="1">
    <source>
        <dbReference type="PROSITE" id="PS50075"/>
    </source>
</evidence>
<dbReference type="SUPFAM" id="SSF47336">
    <property type="entry name" value="ACP-like"/>
    <property type="match status" value="1"/>
</dbReference>
<proteinExistence type="predicted"/>
<name>A0A6S7C0E0_9BURK</name>
<dbReference type="PROSITE" id="PS50075">
    <property type="entry name" value="CARRIER"/>
    <property type="match status" value="1"/>
</dbReference>
<dbReference type="Proteomes" id="UP000494115">
    <property type="component" value="Unassembled WGS sequence"/>
</dbReference>
<sequence length="88" mass="9659">MNTAPRYIALRRILSESARLDVPVDQIEDATDLYDHGLSSLATVQIMLAVEDAFDIEIPDAMLTRRLFQSIDSLAAAVLSLAVNKAEV</sequence>